<dbReference type="InterPro" id="IPR049557">
    <property type="entry name" value="Transketolase_CS"/>
</dbReference>
<dbReference type="GO" id="GO:0046872">
    <property type="term" value="F:metal ion binding"/>
    <property type="evidence" value="ECO:0007669"/>
    <property type="project" value="UniProtKB-KW"/>
</dbReference>
<evidence type="ECO:0000313" key="13">
    <source>
        <dbReference type="EMBL" id="CAZ85946.1"/>
    </source>
</evidence>
<dbReference type="GO" id="GO:0005634">
    <property type="term" value="C:nucleus"/>
    <property type="evidence" value="ECO:0007669"/>
    <property type="project" value="TreeGrafter"/>
</dbReference>
<dbReference type="FunFam" id="3.40.50.920:FF:000003">
    <property type="entry name" value="Transketolase"/>
    <property type="match status" value="1"/>
</dbReference>
<dbReference type="Pfam" id="PF02779">
    <property type="entry name" value="Transket_pyr"/>
    <property type="match status" value="1"/>
</dbReference>
<dbReference type="FunCoup" id="D5GN53">
    <property type="interactions" value="734"/>
</dbReference>
<dbReference type="RefSeq" id="XP_002841755.1">
    <property type="nucleotide sequence ID" value="XM_002841709.1"/>
</dbReference>
<dbReference type="CDD" id="cd07033">
    <property type="entry name" value="TPP_PYR_DXS_TK_like"/>
    <property type="match status" value="1"/>
</dbReference>
<keyword evidence="8" id="KW-0479">Metal-binding</keyword>
<dbReference type="GeneID" id="9185872"/>
<feature type="domain" description="Transketolase-like pyrimidine-binding" evidence="12">
    <location>
        <begin position="313"/>
        <end position="489"/>
    </location>
</feature>
<keyword evidence="14" id="KW-1185">Reference proteome</keyword>
<dbReference type="Proteomes" id="UP000006911">
    <property type="component" value="Unassembled WGS sequence"/>
</dbReference>
<dbReference type="Gene3D" id="3.40.50.920">
    <property type="match status" value="1"/>
</dbReference>
<dbReference type="SUPFAM" id="SSF52518">
    <property type="entry name" value="Thiamin diphosphate-binding fold (THDP-binding)"/>
    <property type="match status" value="2"/>
</dbReference>
<evidence type="ECO:0000256" key="7">
    <source>
        <dbReference type="ARBA" id="ARBA00022679"/>
    </source>
</evidence>
<keyword evidence="9" id="KW-0460">Magnesium</keyword>
<comment type="catalytic activity">
    <reaction evidence="11">
        <text>D-sedoheptulose 7-phosphate + D-glyceraldehyde 3-phosphate = aldehydo-D-ribose 5-phosphate + D-xylulose 5-phosphate</text>
        <dbReference type="Rhea" id="RHEA:10508"/>
        <dbReference type="ChEBI" id="CHEBI:57483"/>
        <dbReference type="ChEBI" id="CHEBI:57737"/>
        <dbReference type="ChEBI" id="CHEBI:58273"/>
        <dbReference type="ChEBI" id="CHEBI:59776"/>
        <dbReference type="EC" id="2.2.1.1"/>
    </reaction>
</comment>
<comment type="subunit">
    <text evidence="5">Homodimer.</text>
</comment>
<dbReference type="PROSITE" id="PS00801">
    <property type="entry name" value="TRANSKETOLASE_1"/>
    <property type="match status" value="1"/>
</dbReference>
<dbReference type="AlphaFoldDB" id="D5GN53"/>
<dbReference type="CDD" id="cd02012">
    <property type="entry name" value="TPP_TK"/>
    <property type="match status" value="1"/>
</dbReference>
<evidence type="ECO:0000256" key="9">
    <source>
        <dbReference type="ARBA" id="ARBA00022842"/>
    </source>
</evidence>
<keyword evidence="7" id="KW-0808">Transferase</keyword>
<accession>D5GN53</accession>
<dbReference type="HOGENOM" id="CLU_009227_0_0_1"/>
<reference evidence="13 14" key="1">
    <citation type="journal article" date="2010" name="Nature">
        <title>Perigord black truffle genome uncovers evolutionary origins and mechanisms of symbiosis.</title>
        <authorList>
            <person name="Martin F."/>
            <person name="Kohler A."/>
            <person name="Murat C."/>
            <person name="Balestrini R."/>
            <person name="Coutinho P.M."/>
            <person name="Jaillon O."/>
            <person name="Montanini B."/>
            <person name="Morin E."/>
            <person name="Noel B."/>
            <person name="Percudani R."/>
            <person name="Porcel B."/>
            <person name="Rubini A."/>
            <person name="Amicucci A."/>
            <person name="Amselem J."/>
            <person name="Anthouard V."/>
            <person name="Arcioni S."/>
            <person name="Artiguenave F."/>
            <person name="Aury J.M."/>
            <person name="Ballario P."/>
            <person name="Bolchi A."/>
            <person name="Brenna A."/>
            <person name="Brun A."/>
            <person name="Buee M."/>
            <person name="Cantarel B."/>
            <person name="Chevalier G."/>
            <person name="Couloux A."/>
            <person name="Da Silva C."/>
            <person name="Denoeud F."/>
            <person name="Duplessis S."/>
            <person name="Ghignone S."/>
            <person name="Hilselberger B."/>
            <person name="Iotti M."/>
            <person name="Marcais B."/>
            <person name="Mello A."/>
            <person name="Miranda M."/>
            <person name="Pacioni G."/>
            <person name="Quesneville H."/>
            <person name="Riccioni C."/>
            <person name="Ruotolo R."/>
            <person name="Splivallo R."/>
            <person name="Stocchi V."/>
            <person name="Tisserant E."/>
            <person name="Viscomi A.R."/>
            <person name="Zambonelli A."/>
            <person name="Zampieri E."/>
            <person name="Henrissat B."/>
            <person name="Lebrun M.H."/>
            <person name="Paolocci F."/>
            <person name="Bonfante P."/>
            <person name="Ottonello S."/>
            <person name="Wincker P."/>
        </authorList>
    </citation>
    <scope>NUCLEOTIDE SEQUENCE [LARGE SCALE GENOMIC DNA]</scope>
    <source>
        <strain evidence="13 14">Mel28</strain>
    </source>
</reference>
<dbReference type="eggNOG" id="KOG0523">
    <property type="taxonomic scope" value="Eukaryota"/>
</dbReference>
<evidence type="ECO:0000256" key="4">
    <source>
        <dbReference type="ARBA" id="ARBA00007131"/>
    </source>
</evidence>
<dbReference type="InterPro" id="IPR029061">
    <property type="entry name" value="THDP-binding"/>
</dbReference>
<protein>
    <recommendedName>
        <fullName evidence="6">transketolase</fullName>
        <ecNumber evidence="6">2.2.1.1</ecNumber>
    </recommendedName>
</protein>
<gene>
    <name evidence="13" type="ORF">GSTUM_00011095001</name>
</gene>
<evidence type="ECO:0000313" key="14">
    <source>
        <dbReference type="Proteomes" id="UP000006911"/>
    </source>
</evidence>
<dbReference type="Pfam" id="PF00456">
    <property type="entry name" value="Transketolase_N"/>
    <property type="match status" value="1"/>
</dbReference>
<proteinExistence type="inferred from homology"/>
<dbReference type="InterPro" id="IPR005475">
    <property type="entry name" value="Transketolase-like_Pyr-bd"/>
</dbReference>
<evidence type="ECO:0000256" key="1">
    <source>
        <dbReference type="ARBA" id="ARBA00001941"/>
    </source>
</evidence>
<dbReference type="InParanoid" id="D5GN53"/>
<evidence type="ECO:0000256" key="3">
    <source>
        <dbReference type="ARBA" id="ARBA00001964"/>
    </source>
</evidence>
<comment type="cofactor">
    <cofactor evidence="1">
        <name>Co(2+)</name>
        <dbReference type="ChEBI" id="CHEBI:48828"/>
    </cofactor>
</comment>
<dbReference type="GO" id="GO:0006098">
    <property type="term" value="P:pentose-phosphate shunt"/>
    <property type="evidence" value="ECO:0007669"/>
    <property type="project" value="TreeGrafter"/>
</dbReference>
<evidence type="ECO:0000256" key="5">
    <source>
        <dbReference type="ARBA" id="ARBA00011738"/>
    </source>
</evidence>
<dbReference type="SMART" id="SM00861">
    <property type="entry name" value="Transket_pyr"/>
    <property type="match status" value="1"/>
</dbReference>
<evidence type="ECO:0000256" key="2">
    <source>
        <dbReference type="ARBA" id="ARBA00001946"/>
    </source>
</evidence>
<dbReference type="EC" id="2.2.1.1" evidence="6"/>
<dbReference type="FunFam" id="3.40.50.970:FF:000004">
    <property type="entry name" value="Transketolase"/>
    <property type="match status" value="1"/>
</dbReference>
<dbReference type="Gene3D" id="3.40.50.970">
    <property type="match status" value="2"/>
</dbReference>
<comment type="cofactor">
    <cofactor evidence="2">
        <name>Mg(2+)</name>
        <dbReference type="ChEBI" id="CHEBI:18420"/>
    </cofactor>
</comment>
<dbReference type="SUPFAM" id="SSF52922">
    <property type="entry name" value="TK C-terminal domain-like"/>
    <property type="match status" value="1"/>
</dbReference>
<dbReference type="InterPro" id="IPR005474">
    <property type="entry name" value="Transketolase_N"/>
</dbReference>
<evidence type="ECO:0000256" key="8">
    <source>
        <dbReference type="ARBA" id="ARBA00022723"/>
    </source>
</evidence>
<dbReference type="InterPro" id="IPR009014">
    <property type="entry name" value="Transketo_C/PFOR_II"/>
</dbReference>
<dbReference type="STRING" id="656061.D5GN53"/>
<sequence length="642" mass="69168">MTYGELDQLAINTIRILAIDATSAANSGHPGAPMGMAPVSHVLFNKFMRFNPKNPSWVNRDRFVLSNGHGCMLQYALLHLFGYDLSIDDLKAFRKIGSKTPGHPEAADTPGVEVTTGPLGQGFSNAVGLAIAQAHTAAVFNKPGYNLVDNYTYLYFGDGCAMEGIASEAASTAGHLQLGNLIAIYDDNHISIDGDTNCAFTEDVLKRFEAYGWHTLHVKDGDHDLEAIEKAIAEAKTVTDKPSVIKLTTTIGFGSKLAGTGGVHGNPLKADDAKNVKTKFGFNPEKSFDVPSRGMEAIVCQNLPTYKSTDAAVASRKLSETVLSKLYPIIPELIGGSADLTGSNLTRAKEAIDFQPPSTGLGDYAGRYIRYGVREHAMAGIMNGLAAYGTIIPFGGTFLNFVSYAAGSVRLSALSHVRCIHVATHDSIGLGEDGPTHQPIETLAHFRALPNCMVWRPADGNEVSAAYYVALTSKQTPSIIALSRQNLPQLENSTIERAIKGGYVAVEAENADVTLISTGSEVGICVDAVKYLKDNHNLVARVVSLPCWEVFDAQDKGYKLSVIPDGIPVLSVEVMSTLGWEKFSHEQFGLNRFGASGPYKQVYEKFEFTPAGISKRAVATVGFWKEVTPIRSPINRAFTQLI</sequence>
<keyword evidence="10" id="KW-0786">Thiamine pyrophosphate</keyword>
<dbReference type="EMBL" id="FN430362">
    <property type="protein sequence ID" value="CAZ85946.1"/>
    <property type="molecule type" value="Genomic_DNA"/>
</dbReference>
<dbReference type="InterPro" id="IPR055152">
    <property type="entry name" value="Transketolase-like_C_2"/>
</dbReference>
<organism evidence="13 14">
    <name type="scientific">Tuber melanosporum (strain Mel28)</name>
    <name type="common">Perigord black truffle</name>
    <dbReference type="NCBI Taxonomy" id="656061"/>
    <lineage>
        <taxon>Eukaryota</taxon>
        <taxon>Fungi</taxon>
        <taxon>Dikarya</taxon>
        <taxon>Ascomycota</taxon>
        <taxon>Pezizomycotina</taxon>
        <taxon>Pezizomycetes</taxon>
        <taxon>Pezizales</taxon>
        <taxon>Tuberaceae</taxon>
        <taxon>Tuber</taxon>
    </lineage>
</organism>
<dbReference type="GO" id="GO:0004802">
    <property type="term" value="F:transketolase activity"/>
    <property type="evidence" value="ECO:0007669"/>
    <property type="project" value="UniProtKB-EC"/>
</dbReference>
<evidence type="ECO:0000256" key="11">
    <source>
        <dbReference type="ARBA" id="ARBA00049473"/>
    </source>
</evidence>
<dbReference type="PROSITE" id="PS00802">
    <property type="entry name" value="TRANSKETOLASE_2"/>
    <property type="match status" value="1"/>
</dbReference>
<dbReference type="InterPro" id="IPR020826">
    <property type="entry name" value="Transketolase_BS"/>
</dbReference>
<comment type="cofactor">
    <cofactor evidence="3">
        <name>thiamine diphosphate</name>
        <dbReference type="ChEBI" id="CHEBI:58937"/>
    </cofactor>
</comment>
<dbReference type="KEGG" id="tml:GSTUM_00011095001"/>
<name>D5GN53_TUBMM</name>
<dbReference type="PANTHER" id="PTHR43522">
    <property type="entry name" value="TRANSKETOLASE"/>
    <property type="match status" value="1"/>
</dbReference>
<dbReference type="InterPro" id="IPR033247">
    <property type="entry name" value="Transketolase_fam"/>
</dbReference>
<evidence type="ECO:0000256" key="6">
    <source>
        <dbReference type="ARBA" id="ARBA00013152"/>
    </source>
</evidence>
<comment type="similarity">
    <text evidence="4">Belongs to the transketolase family.</text>
</comment>
<dbReference type="PANTHER" id="PTHR43522:SF2">
    <property type="entry name" value="TRANSKETOLASE 1-RELATED"/>
    <property type="match status" value="1"/>
</dbReference>
<dbReference type="Pfam" id="PF22613">
    <property type="entry name" value="Transketolase_C_1"/>
    <property type="match status" value="1"/>
</dbReference>
<dbReference type="GO" id="GO:0005829">
    <property type="term" value="C:cytosol"/>
    <property type="evidence" value="ECO:0007669"/>
    <property type="project" value="TreeGrafter"/>
</dbReference>
<dbReference type="OMA" id="ADYMRGS"/>
<evidence type="ECO:0000256" key="10">
    <source>
        <dbReference type="ARBA" id="ARBA00023052"/>
    </source>
</evidence>
<evidence type="ECO:0000259" key="12">
    <source>
        <dbReference type="SMART" id="SM00861"/>
    </source>
</evidence>